<feature type="compositionally biased region" description="Polar residues" evidence="1">
    <location>
        <begin position="689"/>
        <end position="704"/>
    </location>
</feature>
<dbReference type="AlphaFoldDB" id="A0A7G9GB57"/>
<evidence type="ECO:0008006" key="4">
    <source>
        <dbReference type="Google" id="ProtNLM"/>
    </source>
</evidence>
<name>A0A7G9GB57_9FIRM</name>
<reference evidence="2 3" key="1">
    <citation type="submission" date="2020-08" db="EMBL/GenBank/DDBJ databases">
        <authorList>
            <person name="Liu C."/>
            <person name="Sun Q."/>
        </authorList>
    </citation>
    <scope>NUCLEOTIDE SEQUENCE [LARGE SCALE GENOMIC DNA]</scope>
    <source>
        <strain evidence="2 3">NSJ-29</strain>
    </source>
</reference>
<dbReference type="RefSeq" id="WP_118647215.1">
    <property type="nucleotide sequence ID" value="NZ_CP060635.1"/>
</dbReference>
<gene>
    <name evidence="2" type="ORF">H9Q79_14260</name>
</gene>
<protein>
    <recommendedName>
        <fullName evidence="4">Portal protein</fullName>
    </recommendedName>
</protein>
<dbReference type="Proteomes" id="UP000515860">
    <property type="component" value="Chromosome"/>
</dbReference>
<proteinExistence type="predicted"/>
<feature type="region of interest" description="Disordered" evidence="1">
    <location>
        <begin position="1"/>
        <end position="61"/>
    </location>
</feature>
<sequence>MSKKKETRETAGTSKGTASSPLRQQISRAQGDALGPKRDDPGPGGMPGFVPYEQPQTPPAVGVDELRRAREILRRYKDGKKMLEEKIVRNEKWFKMRHWDLLKTEETLDDPKPASGWLFNCIISKHADFMDSYPSASILPREIGDQEEAQKLSSILPVVLEQNEFEAVYSEEVWYKLKHGTGVFGVFWDGSKLGGLGDISIRPLDLLNLFWQPGVTDIQKSEHFFSVELVDNDRLEEQYPHLRGKLHKDTDTLLKKYWYDENISTTGKSAVIDWYYHKTIDGKRTLQYCKFVDEEVLYATENDTEVETTVQAEGVYDERGNPALDEHGQYQVRYVERPSAPSMRTKGWYDHGMYPFVFDALFPEAGMPVGFGFVDVCKNAQTSIDIYNNAFEKNVQFTANPRYLTRNDGGMNETEFADPNALLVHTDGNLSQDSLVPITPPTLVNSNYIAILNQKIDELKETAGNRDTTNGGTASGVTAASAIAAMQEQSGKTSRDQIKTTYRAYEQVVTLAIELIRQFYDLPREFRITGQQGQEEFVSYSNAGLQPKHQGVEFGQDMGYRLPVFDIRVEAQKESAYSQLSQNELALQFYGNGMFNPQYADQALVALDMMEFTGKQQVVQKVQRNGGMYQQMLLMQQQMLQMAETIDSLTGGQTRMAEEMAKGINRGIQEGQARTQGGETKTAGGENAVMTNARQRASQTATPR</sequence>
<feature type="region of interest" description="Disordered" evidence="1">
    <location>
        <begin position="668"/>
        <end position="704"/>
    </location>
</feature>
<feature type="compositionally biased region" description="Polar residues" evidence="1">
    <location>
        <begin position="10"/>
        <end position="28"/>
    </location>
</feature>
<organism evidence="2 3">
    <name type="scientific">Wansuia hejianensis</name>
    <dbReference type="NCBI Taxonomy" id="2763667"/>
    <lineage>
        <taxon>Bacteria</taxon>
        <taxon>Bacillati</taxon>
        <taxon>Bacillota</taxon>
        <taxon>Clostridia</taxon>
        <taxon>Lachnospirales</taxon>
        <taxon>Lachnospiraceae</taxon>
        <taxon>Wansuia</taxon>
    </lineage>
</organism>
<evidence type="ECO:0000256" key="1">
    <source>
        <dbReference type="SAM" id="MobiDB-lite"/>
    </source>
</evidence>
<dbReference type="InterPro" id="IPR032427">
    <property type="entry name" value="P22_portal"/>
</dbReference>
<keyword evidence="3" id="KW-1185">Reference proteome</keyword>
<evidence type="ECO:0000313" key="3">
    <source>
        <dbReference type="Proteomes" id="UP000515860"/>
    </source>
</evidence>
<accession>A0A7G9GB57</accession>
<dbReference type="EMBL" id="CP060635">
    <property type="protein sequence ID" value="QNM08039.1"/>
    <property type="molecule type" value="Genomic_DNA"/>
</dbReference>
<evidence type="ECO:0000313" key="2">
    <source>
        <dbReference type="EMBL" id="QNM08039.1"/>
    </source>
</evidence>
<dbReference type="Pfam" id="PF16510">
    <property type="entry name" value="P22_portal"/>
    <property type="match status" value="1"/>
</dbReference>
<dbReference type="KEGG" id="whj:H9Q79_14260"/>